<dbReference type="OrthoDB" id="4977218at2"/>
<dbReference type="InterPro" id="IPR036895">
    <property type="entry name" value="Uracil-DNA_glycosylase-like_sf"/>
</dbReference>
<dbReference type="SUPFAM" id="SSF52141">
    <property type="entry name" value="Uracil-DNA glycosylase-like"/>
    <property type="match status" value="1"/>
</dbReference>
<name>A0A1H1WQF1_9MICC</name>
<dbReference type="Gene3D" id="3.40.470.10">
    <property type="entry name" value="Uracil-DNA glycosylase-like domain"/>
    <property type="match status" value="1"/>
</dbReference>
<dbReference type="Proteomes" id="UP000198751">
    <property type="component" value="Chromosome I"/>
</dbReference>
<feature type="domain" description="Uracil-DNA glycosylase-like" evidence="1">
    <location>
        <begin position="62"/>
        <end position="204"/>
    </location>
</feature>
<reference evidence="3" key="1">
    <citation type="submission" date="2016-10" db="EMBL/GenBank/DDBJ databases">
        <authorList>
            <person name="Varghese N."/>
            <person name="Submissions S."/>
        </authorList>
    </citation>
    <scope>NUCLEOTIDE SEQUENCE [LARGE SCALE GENOMIC DNA]</scope>
    <source>
        <strain evidence="3">IMMIB L-1606</strain>
    </source>
</reference>
<dbReference type="CDD" id="cd10035">
    <property type="entry name" value="UDG_like"/>
    <property type="match status" value="1"/>
</dbReference>
<sequence>MSTPSNEEWIESLVASTLALPSDDGTTNFYLAESDASRSFQTTYEERLRSLRAHLKRTALGNLVLIGEAAGWRGARQSGVAFTSAPDAGLAGTREASATVVQGVLEQSGLAATTLLWNALPAHPHKVGAPMTNRTPTNRELAIGENALSIAIDSRFVICVGQKAARAVSAVLDNEVRGISASTPSIRALAIRHPSFGGASQFRKEFAACLTHWNF</sequence>
<proteinExistence type="predicted"/>
<gene>
    <name evidence="2" type="ORF">SAMN04489743_1408</name>
</gene>
<keyword evidence="3" id="KW-1185">Reference proteome</keyword>
<protein>
    <submittedName>
        <fullName evidence="2">Uracil DNA glycosylase superfamily protein</fullName>
    </submittedName>
</protein>
<accession>A0A1H1WQF1</accession>
<evidence type="ECO:0000313" key="3">
    <source>
        <dbReference type="Proteomes" id="UP000198751"/>
    </source>
</evidence>
<evidence type="ECO:0000313" key="2">
    <source>
        <dbReference type="EMBL" id="SDS99315.1"/>
    </source>
</evidence>
<evidence type="ECO:0000259" key="1">
    <source>
        <dbReference type="Pfam" id="PF03167"/>
    </source>
</evidence>
<dbReference type="AlphaFoldDB" id="A0A1H1WQF1"/>
<dbReference type="InterPro" id="IPR005122">
    <property type="entry name" value="Uracil-DNA_glycosylase-like"/>
</dbReference>
<organism evidence="2 3">
    <name type="scientific">Pseudarthrobacter equi</name>
    <dbReference type="NCBI Taxonomy" id="728066"/>
    <lineage>
        <taxon>Bacteria</taxon>
        <taxon>Bacillati</taxon>
        <taxon>Actinomycetota</taxon>
        <taxon>Actinomycetes</taxon>
        <taxon>Micrococcales</taxon>
        <taxon>Micrococcaceae</taxon>
        <taxon>Pseudarthrobacter</taxon>
    </lineage>
</organism>
<dbReference type="EMBL" id="LT629779">
    <property type="protein sequence ID" value="SDS99315.1"/>
    <property type="molecule type" value="Genomic_DNA"/>
</dbReference>
<dbReference type="Pfam" id="PF03167">
    <property type="entry name" value="UDG"/>
    <property type="match status" value="1"/>
</dbReference>